<evidence type="ECO:0000256" key="10">
    <source>
        <dbReference type="ARBA" id="ARBA00022813"/>
    </source>
</evidence>
<dbReference type="InterPro" id="IPR037665">
    <property type="entry name" value="Nucleoporin_S59-like"/>
</dbReference>
<evidence type="ECO:0000256" key="16">
    <source>
        <dbReference type="ARBA" id="ARBA00023136"/>
    </source>
</evidence>
<comment type="subcellular location">
    <subcellularLocation>
        <location evidence="2">Nucleus membrane</location>
        <topology evidence="2">Peripheral membrane protein</topology>
        <orientation evidence="2">Nucleoplasmic side</orientation>
    </subcellularLocation>
    <subcellularLocation>
        <location evidence="1">Nucleus</location>
        <location evidence="1">Nuclear pore complex</location>
    </subcellularLocation>
    <subcellularLocation>
        <location evidence="3">Nucleus</location>
        <location evidence="3">Nucleoplasm</location>
    </subcellularLocation>
</comment>
<dbReference type="Gene3D" id="1.10.10.2360">
    <property type="match status" value="1"/>
</dbReference>
<keyword evidence="14" id="KW-0811">Translocation</keyword>
<reference evidence="20" key="2">
    <citation type="submission" date="2022-10" db="EMBL/GenBank/DDBJ databases">
        <authorList>
            <consortium name="ENA_rothamsted_submissions"/>
            <consortium name="culmorum"/>
            <person name="King R."/>
        </authorList>
    </citation>
    <scope>NUCLEOTIDE SEQUENCE</scope>
</reference>
<evidence type="ECO:0000256" key="8">
    <source>
        <dbReference type="ARBA" id="ARBA00022737"/>
    </source>
</evidence>
<feature type="domain" description="Peptidase S59" evidence="19">
    <location>
        <begin position="776"/>
        <end position="918"/>
    </location>
</feature>
<evidence type="ECO:0000313" key="20">
    <source>
        <dbReference type="EMBL" id="CAG9807341.1"/>
    </source>
</evidence>
<evidence type="ECO:0000256" key="3">
    <source>
        <dbReference type="ARBA" id="ARBA00004642"/>
    </source>
</evidence>
<name>A0A9N9WSH5_9DIPT</name>
<comment type="similarity">
    <text evidence="4">Belongs to the nucleoporin GLFG family.</text>
</comment>
<keyword evidence="16" id="KW-0472">Membrane</keyword>
<proteinExistence type="inferred from homology"/>
<dbReference type="GO" id="GO:0006508">
    <property type="term" value="P:proteolysis"/>
    <property type="evidence" value="ECO:0007669"/>
    <property type="project" value="UniProtKB-KW"/>
</dbReference>
<dbReference type="Pfam" id="PF04096">
    <property type="entry name" value="Nucleoporin2"/>
    <property type="match status" value="1"/>
</dbReference>
<feature type="compositionally biased region" description="Polar residues" evidence="18">
    <location>
        <begin position="125"/>
        <end position="161"/>
    </location>
</feature>
<keyword evidence="15" id="KW-0906">Nuclear pore complex</keyword>
<dbReference type="Pfam" id="PF13634">
    <property type="entry name" value="Nucleoporin_FG"/>
    <property type="match status" value="4"/>
</dbReference>
<dbReference type="OrthoDB" id="3797628at2759"/>
<dbReference type="Gene3D" id="1.25.40.690">
    <property type="match status" value="1"/>
</dbReference>
<dbReference type="GO" id="GO:0051028">
    <property type="term" value="P:mRNA transport"/>
    <property type="evidence" value="ECO:0007669"/>
    <property type="project" value="UniProtKB-KW"/>
</dbReference>
<evidence type="ECO:0000256" key="18">
    <source>
        <dbReference type="SAM" id="MobiDB-lite"/>
    </source>
</evidence>
<dbReference type="GO" id="GO:0008236">
    <property type="term" value="F:serine-type peptidase activity"/>
    <property type="evidence" value="ECO:0007669"/>
    <property type="project" value="UniProtKB-KW"/>
</dbReference>
<dbReference type="InterPro" id="IPR021967">
    <property type="entry name" value="Nup98_C"/>
</dbReference>
<evidence type="ECO:0000256" key="17">
    <source>
        <dbReference type="ARBA" id="ARBA00023242"/>
    </source>
</evidence>
<dbReference type="PANTHER" id="PTHR23198">
    <property type="entry name" value="NUCLEOPORIN"/>
    <property type="match status" value="1"/>
</dbReference>
<dbReference type="Gene3D" id="3.30.1610.10">
    <property type="entry name" value="Peptidase S59, nucleoporin"/>
    <property type="match status" value="1"/>
</dbReference>
<dbReference type="InterPro" id="IPR036903">
    <property type="entry name" value="Nup98_auto-Pept-S59_dom_sf"/>
</dbReference>
<dbReference type="GO" id="GO:0044614">
    <property type="term" value="C:nuclear pore cytoplasmic filaments"/>
    <property type="evidence" value="ECO:0007669"/>
    <property type="project" value="TreeGrafter"/>
</dbReference>
<dbReference type="Pfam" id="PF21240">
    <property type="entry name" value="Nup98_GLEBS"/>
    <property type="match status" value="1"/>
</dbReference>
<evidence type="ECO:0000256" key="1">
    <source>
        <dbReference type="ARBA" id="ARBA00004567"/>
    </source>
</evidence>
<feature type="compositionally biased region" description="Low complexity" evidence="18">
    <location>
        <begin position="76"/>
        <end position="96"/>
    </location>
</feature>
<evidence type="ECO:0000313" key="21">
    <source>
        <dbReference type="Proteomes" id="UP001153620"/>
    </source>
</evidence>
<feature type="compositionally biased region" description="Polar residues" evidence="18">
    <location>
        <begin position="231"/>
        <end position="244"/>
    </location>
</feature>
<dbReference type="GO" id="GO:0006405">
    <property type="term" value="P:RNA export from nucleus"/>
    <property type="evidence" value="ECO:0007669"/>
    <property type="project" value="TreeGrafter"/>
</dbReference>
<keyword evidence="8" id="KW-0677">Repeat</keyword>
<dbReference type="GO" id="GO:0008139">
    <property type="term" value="F:nuclear localization sequence binding"/>
    <property type="evidence" value="ECO:0007669"/>
    <property type="project" value="TreeGrafter"/>
</dbReference>
<dbReference type="InterPro" id="IPR025574">
    <property type="entry name" value="Nucleoporin_FG_rpt"/>
</dbReference>
<evidence type="ECO:0000256" key="13">
    <source>
        <dbReference type="ARBA" id="ARBA00022927"/>
    </source>
</evidence>
<evidence type="ECO:0000256" key="15">
    <source>
        <dbReference type="ARBA" id="ARBA00023132"/>
    </source>
</evidence>
<keyword evidence="11" id="KW-0509">mRNA transport</keyword>
<keyword evidence="21" id="KW-1185">Reference proteome</keyword>
<keyword evidence="13" id="KW-0653">Protein transport</keyword>
<keyword evidence="6" id="KW-0813">Transport</keyword>
<dbReference type="FunFam" id="1.10.10.2360:FF:000001">
    <property type="entry name" value="Nuclear pore complex protein Nup98-Nup96"/>
    <property type="match status" value="1"/>
</dbReference>
<dbReference type="GO" id="GO:0031965">
    <property type="term" value="C:nuclear membrane"/>
    <property type="evidence" value="ECO:0007669"/>
    <property type="project" value="UniProtKB-SubCell"/>
</dbReference>
<reference evidence="20" key="1">
    <citation type="submission" date="2022-01" db="EMBL/GenBank/DDBJ databases">
        <authorList>
            <person name="King R."/>
        </authorList>
    </citation>
    <scope>NUCLEOTIDE SEQUENCE</scope>
</reference>
<feature type="compositionally biased region" description="Low complexity" evidence="18">
    <location>
        <begin position="110"/>
        <end position="121"/>
    </location>
</feature>
<evidence type="ECO:0000256" key="7">
    <source>
        <dbReference type="ARBA" id="ARBA00022670"/>
    </source>
</evidence>
<sequence length="1789" mass="199605">MFGAQKNTFGQATSGSFFGQSAFAKPTNTFGNNTFGQQNQTVFGAQQTTGVGGGLFGSTPQQPTPAPQSSFGGFGQQTSIFGQTSTTGTTSLFGSQPASTFGAPKQMFGQPQQQQQQQAAPSLFGQPQQQQTSLFGQTSQPATGLFSTSTPSAFQPAGTQQTGTAIAKFQPQQETDTLLKGQTTSYVQTKQQCITFMKEYAEKSLEELRFEDYSVNRKGPQAGNTPGLFGGQQTSSVFGVPQTSQPAAFGFGQQQQQQQQQQQPQAQPLFGSNPMSTPTSAFGQTNNNTAFSNNLFAKPLGQTPATTASTFGGFGTNTAASTFGVAKPMFGQPAPTSAPNLFGQPSTSTFGSTSFGQPTTSLFGTAVTQAWNSTAPTSTATNTLFGGNAAKPFGTSTFGTAPSTFGTQPQTSTSAGFPFGQQNTSSIFAQKPAQNSFFGAPAQQSTSTNVTFGQNQTTGGSLFGQAAQQSGGLFGSSQVPNTNTGGLFGSNTTNAFGTNMGNPFGTQQPSLFNNQQTSMQPQQQGTEIHQKIIALTSNPYGDSELFKGLKQSSISDDALKATNPIAQKALLESSNNYKISPNTSASKIRVKPVTTVITKKSLFDGLEEYDASLEESFTVKTNPKRLIIKPRSSVVPDMNRTNDASLIRTRESIKIVEKENSMPIETFQNQIPLTQFNDIVDQDTDRRVSWLKTAPQTIRSRPNLREISADTTINQLIQSSGKDSEVTPPAKLDSSAINASILNESFHSNDDFTSENDVSIITGNLEPHPTGVVLRRAGYYTIPSLDELIEYIDENGQCKVPNFTIGRRGYGNVYFDEEIDVAGMNLDEICHFRNKEIILYQDDDNKPPVGEGLNRKAQVTLDQIWPHDKHTHDPIKDPGRLEAIDYEGKMRRICEKRGTKFLEYRPETGSCVFKVDHFSKYTLDDSDEEGEPRVDPKKARITPLTNLPGAKMPMPEKEKSTEIQQEAPLRMKQQEQTFILGPHLGQKGFQSNFSMNFEDSFSQEPTSPSIKLAKEMQTDTHKLQLMKASFFVEDDYETQSIMSDATEGRESPDQIVPSTLIQKSAFASTGFLLSKPTRTHEEELIMSGSEYSDHVEKTVEPRRQELIKTEILKSIGPKSQPLIVRPRVMLFDISDINLPSKQSILSDVIEKKNNTVPFFNGRRFKVCWTHNNQFTTLSSSSSNSVFDGRSQNDFTKTVIKRAQIKSMFHNTNENFKKSTIEHLKIQLKHNKRINDYRESSGGTTALREHFEMSLKLAKDHADDKNNFDSTIWSLMESLWGHVEDINMDAQDHTSIMVRRDLLSSWCENVVTDNDALKSNQDYLDRLINLMMCHKVNDACDLAFENNDINLSMLIAQSSGSISCKQLIQHQLSCWRQVEADEFMDERRLKILMMIAGIPAMEGPKNTTLNVFEDYNWLKCLALQLWYISSCVSSVTDSILAYEQNSLNEDANVALPVPSYYKSEDSMNCKFYDIRFHLMKLYSQRSHSLEVLLNPANYTKDLMDYRLSFFVLQILETLGYHHISESCRLKILTSFADQLETNGLWEWSIFVMLHIAEQNYREKAIHQLLYRYIKIDDELNSEYSAKEKFILEDLGISEKWIFWAKSIRARSLNNHQVELKYLLKAQQWSQAHDVLMKHIAPDLLINDQIDYLKSLLKQFENTKEIQHWKVQGQILLNFIELNESFSSLNTAVNIDEDQFLQRLSPLLSDLCSSIKLFPCPTSKHRLCQCEIAKQLAFIIRNFYATSNAYGNQAFSMIRTALEKLPLPQEFAQQELRHVLATFLMERLTTN</sequence>
<gene>
    <name evidence="20" type="ORF">CHIRRI_LOCUS10190</name>
</gene>
<dbReference type="FunFam" id="3.30.1610.10:FF:000001">
    <property type="entry name" value="Nuclear pore complex protein Nup98-Nup96"/>
    <property type="match status" value="1"/>
</dbReference>
<evidence type="ECO:0000256" key="4">
    <source>
        <dbReference type="ARBA" id="ARBA00008926"/>
    </source>
</evidence>
<dbReference type="GO" id="GO:0017056">
    <property type="term" value="F:structural constituent of nuclear pore"/>
    <property type="evidence" value="ECO:0007669"/>
    <property type="project" value="InterPro"/>
</dbReference>
<dbReference type="GO" id="GO:0003723">
    <property type="term" value="F:RNA binding"/>
    <property type="evidence" value="ECO:0007669"/>
    <property type="project" value="TreeGrafter"/>
</dbReference>
<evidence type="ECO:0000256" key="11">
    <source>
        <dbReference type="ARBA" id="ARBA00022816"/>
    </source>
</evidence>
<dbReference type="PROSITE" id="PS51434">
    <property type="entry name" value="NUP_C"/>
    <property type="match status" value="1"/>
</dbReference>
<dbReference type="GO" id="GO:0000973">
    <property type="term" value="P:post-transcriptional tethering of RNA polymerase II gene DNA at nuclear periphery"/>
    <property type="evidence" value="ECO:0007669"/>
    <property type="project" value="TreeGrafter"/>
</dbReference>
<keyword evidence="7" id="KW-0645">Protease</keyword>
<keyword evidence="10" id="KW-0068">Autocatalytic cleavage</keyword>
<protein>
    <recommendedName>
        <fullName evidence="5">Nuclear pore complex protein Nup98-Nup96</fullName>
    </recommendedName>
</protein>
<feature type="region of interest" description="Disordered" evidence="18">
    <location>
        <begin position="473"/>
        <end position="511"/>
    </location>
</feature>
<dbReference type="GO" id="GO:0006606">
    <property type="term" value="P:protein import into nucleus"/>
    <property type="evidence" value="ECO:0007669"/>
    <property type="project" value="TreeGrafter"/>
</dbReference>
<evidence type="ECO:0000256" key="9">
    <source>
        <dbReference type="ARBA" id="ARBA00022801"/>
    </source>
</evidence>
<evidence type="ECO:0000256" key="6">
    <source>
        <dbReference type="ARBA" id="ARBA00022448"/>
    </source>
</evidence>
<evidence type="ECO:0000256" key="5">
    <source>
        <dbReference type="ARBA" id="ARBA00013472"/>
    </source>
</evidence>
<feature type="compositionally biased region" description="Polar residues" evidence="18">
    <location>
        <begin position="273"/>
        <end position="290"/>
    </location>
</feature>
<dbReference type="GO" id="GO:0005654">
    <property type="term" value="C:nucleoplasm"/>
    <property type="evidence" value="ECO:0007669"/>
    <property type="project" value="UniProtKB-SubCell"/>
</dbReference>
<dbReference type="Proteomes" id="UP001153620">
    <property type="component" value="Chromosome 3"/>
</dbReference>
<dbReference type="PANTHER" id="PTHR23198:SF6">
    <property type="entry name" value="NUCLEAR PORE COMPLEX PROTEIN NUP98-NUP96"/>
    <property type="match status" value="1"/>
</dbReference>
<evidence type="ECO:0000256" key="2">
    <source>
        <dbReference type="ARBA" id="ARBA00004620"/>
    </source>
</evidence>
<keyword evidence="12" id="KW-0720">Serine protease</keyword>
<dbReference type="SUPFAM" id="SSF82215">
    <property type="entry name" value="C-terminal autoproteolytic domain of nucleoporin nup98"/>
    <property type="match status" value="1"/>
</dbReference>
<evidence type="ECO:0000256" key="14">
    <source>
        <dbReference type="ARBA" id="ARBA00023010"/>
    </source>
</evidence>
<dbReference type="EMBL" id="OU895879">
    <property type="protein sequence ID" value="CAG9807341.1"/>
    <property type="molecule type" value="Genomic_DNA"/>
</dbReference>
<evidence type="ECO:0000259" key="19">
    <source>
        <dbReference type="PROSITE" id="PS51434"/>
    </source>
</evidence>
<feature type="region of interest" description="Disordered" evidence="18">
    <location>
        <begin position="47"/>
        <end position="161"/>
    </location>
</feature>
<organism evidence="20 21">
    <name type="scientific">Chironomus riparius</name>
    <dbReference type="NCBI Taxonomy" id="315576"/>
    <lineage>
        <taxon>Eukaryota</taxon>
        <taxon>Metazoa</taxon>
        <taxon>Ecdysozoa</taxon>
        <taxon>Arthropoda</taxon>
        <taxon>Hexapoda</taxon>
        <taxon>Insecta</taxon>
        <taxon>Pterygota</taxon>
        <taxon>Neoptera</taxon>
        <taxon>Endopterygota</taxon>
        <taxon>Diptera</taxon>
        <taxon>Nematocera</taxon>
        <taxon>Chironomoidea</taxon>
        <taxon>Chironomidae</taxon>
        <taxon>Chironominae</taxon>
        <taxon>Chironomus</taxon>
    </lineage>
</organism>
<dbReference type="GO" id="GO:0034398">
    <property type="term" value="P:telomere tethering at nuclear periphery"/>
    <property type="evidence" value="ECO:0007669"/>
    <property type="project" value="TreeGrafter"/>
</dbReference>
<evidence type="ECO:0000256" key="12">
    <source>
        <dbReference type="ARBA" id="ARBA00022825"/>
    </source>
</evidence>
<accession>A0A9N9WSH5</accession>
<feature type="region of interest" description="Disordered" evidence="18">
    <location>
        <begin position="219"/>
        <end position="290"/>
    </location>
</feature>
<feature type="compositionally biased region" description="Low complexity" evidence="18">
    <location>
        <begin position="245"/>
        <end position="271"/>
    </location>
</feature>
<keyword evidence="17" id="KW-0539">Nucleus</keyword>
<dbReference type="Pfam" id="PF12110">
    <property type="entry name" value="Nup96"/>
    <property type="match status" value="1"/>
</dbReference>
<keyword evidence="9" id="KW-0378">Hydrolase</keyword>
<dbReference type="InterPro" id="IPR007230">
    <property type="entry name" value="Nup98_auto-Pept-S59_dom"/>
</dbReference>